<keyword evidence="1" id="KW-0812">Transmembrane</keyword>
<proteinExistence type="predicted"/>
<dbReference type="AlphaFoldDB" id="A0A7S2KJA9"/>
<accession>A0A7S2KJA9</accession>
<evidence type="ECO:0000256" key="1">
    <source>
        <dbReference type="SAM" id="Phobius"/>
    </source>
</evidence>
<protein>
    <submittedName>
        <fullName evidence="2">Uncharacterized protein</fullName>
    </submittedName>
</protein>
<evidence type="ECO:0000313" key="2">
    <source>
        <dbReference type="EMBL" id="CAD9576576.1"/>
    </source>
</evidence>
<feature type="transmembrane region" description="Helical" evidence="1">
    <location>
        <begin position="6"/>
        <end position="24"/>
    </location>
</feature>
<feature type="transmembrane region" description="Helical" evidence="1">
    <location>
        <begin position="68"/>
        <end position="90"/>
    </location>
</feature>
<sequence length="203" mass="23449">MGAWVNMILFQCMFVFTLLLNWRMTWTRLEKFRAQIHLERGVRDWVAVTQEYHALDQFVDELWRYRNFGTAVVAFLAMSFSSMLSGILVGVSCKEVTWEIVYFSWASLHAAFLVTSLFAMASISSRCRSRERNRESIFYMSMQHFGRVPTAHRLDHEIFVKLVQWNPVGVECGPLGRITMHGAAIVFRILIVLLPSAISFASI</sequence>
<feature type="transmembrane region" description="Helical" evidence="1">
    <location>
        <begin position="102"/>
        <end position="124"/>
    </location>
</feature>
<name>A0A7S2KJA9_9DINO</name>
<dbReference type="EMBL" id="HBGW01047357">
    <property type="protein sequence ID" value="CAD9576576.1"/>
    <property type="molecule type" value="Transcribed_RNA"/>
</dbReference>
<gene>
    <name evidence="2" type="ORF">BRAN1462_LOCUS30149</name>
</gene>
<reference evidence="2" key="1">
    <citation type="submission" date="2021-01" db="EMBL/GenBank/DDBJ databases">
        <authorList>
            <person name="Corre E."/>
            <person name="Pelletier E."/>
            <person name="Niang G."/>
            <person name="Scheremetjew M."/>
            <person name="Finn R."/>
            <person name="Kale V."/>
            <person name="Holt S."/>
            <person name="Cochrane G."/>
            <person name="Meng A."/>
            <person name="Brown T."/>
            <person name="Cohen L."/>
        </authorList>
    </citation>
    <scope>NUCLEOTIDE SEQUENCE</scope>
    <source>
        <strain evidence="2">RCC3387</strain>
    </source>
</reference>
<feature type="transmembrane region" description="Helical" evidence="1">
    <location>
        <begin position="185"/>
        <end position="202"/>
    </location>
</feature>
<organism evidence="2">
    <name type="scientific">Zooxanthella nutricula</name>
    <dbReference type="NCBI Taxonomy" id="1333877"/>
    <lineage>
        <taxon>Eukaryota</taxon>
        <taxon>Sar</taxon>
        <taxon>Alveolata</taxon>
        <taxon>Dinophyceae</taxon>
        <taxon>Peridiniales</taxon>
        <taxon>Peridiniales incertae sedis</taxon>
        <taxon>Zooxanthella</taxon>
    </lineage>
</organism>
<keyword evidence="1" id="KW-0472">Membrane</keyword>
<keyword evidence="1" id="KW-1133">Transmembrane helix</keyword>